<dbReference type="GO" id="GO:0005763">
    <property type="term" value="C:mitochondrial small ribosomal subunit"/>
    <property type="evidence" value="ECO:0007669"/>
    <property type="project" value="InterPro"/>
</dbReference>
<evidence type="ECO:0000313" key="2">
    <source>
        <dbReference type="Proteomes" id="UP000276776"/>
    </source>
</evidence>
<dbReference type="InterPro" id="IPR012340">
    <property type="entry name" value="NA-bd_OB-fold"/>
</dbReference>
<organism evidence="3">
    <name type="scientific">Thelazia callipaeda</name>
    <name type="common">Oriental eyeworm</name>
    <name type="synonym">Parasitic nematode</name>
    <dbReference type="NCBI Taxonomy" id="103827"/>
    <lineage>
        <taxon>Eukaryota</taxon>
        <taxon>Metazoa</taxon>
        <taxon>Ecdysozoa</taxon>
        <taxon>Nematoda</taxon>
        <taxon>Chromadorea</taxon>
        <taxon>Rhabditida</taxon>
        <taxon>Spirurina</taxon>
        <taxon>Spiruromorpha</taxon>
        <taxon>Thelazioidea</taxon>
        <taxon>Thelaziidae</taxon>
        <taxon>Thelazia</taxon>
    </lineage>
</organism>
<dbReference type="OrthoDB" id="274752at2759"/>
<gene>
    <name evidence="1" type="ORF">TCLT_LOCUS214</name>
</gene>
<dbReference type="OMA" id="GNDKIPC"/>
<proteinExistence type="predicted"/>
<dbReference type="PANTHER" id="PTHR24088:SF0">
    <property type="entry name" value="SMALL RIBOSOMAL SUBUNIT PROTEIN US17M"/>
    <property type="match status" value="1"/>
</dbReference>
<dbReference type="AlphaFoldDB" id="A0A0N5CJK3"/>
<sequence length="166" mass="19603">MLLGKILKHTHVGNDKIPCVQVRCKVNDFDEYIKKYFSHPIDLWALDLRNIAGLGDTVLITKCDVSERPTKLVTHFVDRIIFKYGNIIDPITQRRVLKERYEDEINLETELVKEIIEEPLSHDVLLFKEKRDIQRQRLNTRKSAINCRKELAKQERLSIHEQLKIT</sequence>
<keyword evidence="2" id="KW-1185">Reference proteome</keyword>
<dbReference type="Proteomes" id="UP000276776">
    <property type="component" value="Unassembled WGS sequence"/>
</dbReference>
<evidence type="ECO:0000313" key="1">
    <source>
        <dbReference type="EMBL" id="VDM95090.1"/>
    </source>
</evidence>
<dbReference type="PANTHER" id="PTHR24088">
    <property type="entry name" value="28S RIBOSOMAL PROTEIN S17, MITOCHONDRIAL"/>
    <property type="match status" value="1"/>
</dbReference>
<dbReference type="GO" id="GO:0032543">
    <property type="term" value="P:mitochondrial translation"/>
    <property type="evidence" value="ECO:0007669"/>
    <property type="project" value="TreeGrafter"/>
</dbReference>
<reference evidence="1 2" key="2">
    <citation type="submission" date="2018-11" db="EMBL/GenBank/DDBJ databases">
        <authorList>
            <consortium name="Pathogen Informatics"/>
        </authorList>
    </citation>
    <scope>NUCLEOTIDE SEQUENCE [LARGE SCALE GENOMIC DNA]</scope>
</reference>
<dbReference type="GO" id="GO:0003735">
    <property type="term" value="F:structural constituent of ribosome"/>
    <property type="evidence" value="ECO:0007669"/>
    <property type="project" value="InterPro"/>
</dbReference>
<dbReference type="InterPro" id="IPR039193">
    <property type="entry name" value="Ribosomal_uS17m_metazoa"/>
</dbReference>
<reference evidence="3" key="1">
    <citation type="submission" date="2017-02" db="UniProtKB">
        <authorList>
            <consortium name="WormBaseParasite"/>
        </authorList>
    </citation>
    <scope>IDENTIFICATION</scope>
</reference>
<dbReference type="SUPFAM" id="SSF50249">
    <property type="entry name" value="Nucleic acid-binding proteins"/>
    <property type="match status" value="1"/>
</dbReference>
<evidence type="ECO:0000313" key="3">
    <source>
        <dbReference type="WBParaSite" id="TCLT_0000021301-mRNA-1"/>
    </source>
</evidence>
<dbReference type="EMBL" id="UYYF01000013">
    <property type="protein sequence ID" value="VDM95090.1"/>
    <property type="molecule type" value="Genomic_DNA"/>
</dbReference>
<accession>A0A0N5CJK3</accession>
<dbReference type="STRING" id="103827.A0A0N5CJK3"/>
<name>A0A0N5CJK3_THECL</name>
<protein>
    <submittedName>
        <fullName evidence="3">40S ribosomal protein S17</fullName>
    </submittedName>
</protein>
<dbReference type="Gene3D" id="2.40.50.140">
    <property type="entry name" value="Nucleic acid-binding proteins"/>
    <property type="match status" value="1"/>
</dbReference>
<dbReference type="WBParaSite" id="TCLT_0000021301-mRNA-1">
    <property type="protein sequence ID" value="TCLT_0000021301-mRNA-1"/>
    <property type="gene ID" value="TCLT_0000021301"/>
</dbReference>